<comment type="caution">
    <text evidence="3">The sequence shown here is derived from an EMBL/GenBank/DDBJ whole genome shotgun (WGS) entry which is preliminary data.</text>
</comment>
<protein>
    <recommendedName>
        <fullName evidence="2">Nudix hydrolase domain-containing protein</fullName>
    </recommendedName>
</protein>
<dbReference type="AlphaFoldDB" id="A0A1F6VFQ4"/>
<dbReference type="Proteomes" id="UP000178235">
    <property type="component" value="Unassembled WGS sequence"/>
</dbReference>
<dbReference type="Gene3D" id="3.90.79.10">
    <property type="entry name" value="Nucleoside Triphosphate Pyrophosphohydrolase"/>
    <property type="match status" value="1"/>
</dbReference>
<gene>
    <name evidence="3" type="ORF">A2738_00715</name>
</gene>
<reference evidence="3 4" key="1">
    <citation type="journal article" date="2016" name="Nat. Commun.">
        <title>Thousands of microbial genomes shed light on interconnected biogeochemical processes in an aquifer system.</title>
        <authorList>
            <person name="Anantharaman K."/>
            <person name="Brown C.T."/>
            <person name="Hug L.A."/>
            <person name="Sharon I."/>
            <person name="Castelle C.J."/>
            <person name="Probst A.J."/>
            <person name="Thomas B.C."/>
            <person name="Singh A."/>
            <person name="Wilkins M.J."/>
            <person name="Karaoz U."/>
            <person name="Brodie E.L."/>
            <person name="Williams K.H."/>
            <person name="Hubbard S.S."/>
            <person name="Banfield J.F."/>
        </authorList>
    </citation>
    <scope>NUCLEOTIDE SEQUENCE [LARGE SCALE GENOMIC DNA]</scope>
</reference>
<dbReference type="PANTHER" id="PTHR10885">
    <property type="entry name" value="ISOPENTENYL-DIPHOSPHATE DELTA-ISOMERASE"/>
    <property type="match status" value="1"/>
</dbReference>
<feature type="domain" description="Nudix hydrolase" evidence="2">
    <location>
        <begin position="35"/>
        <end position="176"/>
    </location>
</feature>
<name>A0A1F6VFQ4_9BACT</name>
<dbReference type="Pfam" id="PF00293">
    <property type="entry name" value="NUDIX"/>
    <property type="match status" value="1"/>
</dbReference>
<proteinExistence type="predicted"/>
<dbReference type="SUPFAM" id="SSF55811">
    <property type="entry name" value="Nudix"/>
    <property type="match status" value="1"/>
</dbReference>
<dbReference type="PROSITE" id="PS51462">
    <property type="entry name" value="NUDIX"/>
    <property type="match status" value="1"/>
</dbReference>
<organism evidence="3 4">
    <name type="scientific">Candidatus Nomurabacteria bacterium RIFCSPHIGHO2_01_FULL_42_15</name>
    <dbReference type="NCBI Taxonomy" id="1801742"/>
    <lineage>
        <taxon>Bacteria</taxon>
        <taxon>Candidatus Nomuraibacteriota</taxon>
    </lineage>
</organism>
<dbReference type="InterPro" id="IPR020084">
    <property type="entry name" value="NUDIX_hydrolase_CS"/>
</dbReference>
<dbReference type="GO" id="GO:0016787">
    <property type="term" value="F:hydrolase activity"/>
    <property type="evidence" value="ECO:0007669"/>
    <property type="project" value="UniProtKB-KW"/>
</dbReference>
<dbReference type="CDD" id="cd04692">
    <property type="entry name" value="NUDIX_Hydrolase"/>
    <property type="match status" value="1"/>
</dbReference>
<dbReference type="PROSITE" id="PS00893">
    <property type="entry name" value="NUDIX_BOX"/>
    <property type="match status" value="1"/>
</dbReference>
<dbReference type="InterPro" id="IPR000086">
    <property type="entry name" value="NUDIX_hydrolase_dom"/>
</dbReference>
<dbReference type="EMBL" id="MFTS01000003">
    <property type="protein sequence ID" value="OGI68396.1"/>
    <property type="molecule type" value="Genomic_DNA"/>
</dbReference>
<evidence type="ECO:0000313" key="4">
    <source>
        <dbReference type="Proteomes" id="UP000178235"/>
    </source>
</evidence>
<evidence type="ECO:0000259" key="2">
    <source>
        <dbReference type="PROSITE" id="PS51462"/>
    </source>
</evidence>
<dbReference type="PANTHER" id="PTHR10885:SF0">
    <property type="entry name" value="ISOPENTENYL-DIPHOSPHATE DELTA-ISOMERASE"/>
    <property type="match status" value="1"/>
</dbReference>
<accession>A0A1F6VFQ4</accession>
<evidence type="ECO:0000256" key="1">
    <source>
        <dbReference type="ARBA" id="ARBA00022801"/>
    </source>
</evidence>
<sequence>MTNLNYENKRILDVIDKNDKIVDSKSRIDIHRLGLLHREIQVWIFDKNKNIFFQKMGLHKKSAGLLDATIAGHPNKGEEYLDAAVRETKEETGISVTPSDLIFIKKLKVLHHTQDDFGGTINNFIRSVYVLKKPINEEMLKKEDGIPGGGFQKLSYNFLLNLPKEYKQMIKNHILEKEIPDILKYLSAWKN</sequence>
<dbReference type="InterPro" id="IPR015797">
    <property type="entry name" value="NUDIX_hydrolase-like_dom_sf"/>
</dbReference>
<evidence type="ECO:0000313" key="3">
    <source>
        <dbReference type="EMBL" id="OGI68396.1"/>
    </source>
</evidence>
<keyword evidence="1" id="KW-0378">Hydrolase</keyword>